<dbReference type="SUPFAM" id="SSF52172">
    <property type="entry name" value="CheY-like"/>
    <property type="match status" value="1"/>
</dbReference>
<comment type="caution">
    <text evidence="3">Lacks conserved residue(s) required for the propagation of feature annotation.</text>
</comment>
<evidence type="ECO:0000256" key="2">
    <source>
        <dbReference type="ARBA" id="ARBA00023012"/>
    </source>
</evidence>
<gene>
    <name evidence="6" type="ORF">PPNO1_LOCUS7802</name>
</gene>
<feature type="region of interest" description="Disordered" evidence="4">
    <location>
        <begin position="42"/>
        <end position="171"/>
    </location>
</feature>
<feature type="domain" description="Response regulatory" evidence="5">
    <location>
        <begin position="1"/>
        <end position="39"/>
    </location>
</feature>
<dbReference type="EMBL" id="CALLCH030000017">
    <property type="protein sequence ID" value="CAI4218210.1"/>
    <property type="molecule type" value="Genomic_DNA"/>
</dbReference>
<accession>A0A9P1HAG2</accession>
<dbReference type="InterPro" id="IPR001789">
    <property type="entry name" value="Sig_transdc_resp-reg_receiver"/>
</dbReference>
<protein>
    <recommendedName>
        <fullName evidence="5">Response regulatory domain-containing protein</fullName>
    </recommendedName>
</protein>
<dbReference type="GO" id="GO:0000160">
    <property type="term" value="P:phosphorelay signal transduction system"/>
    <property type="evidence" value="ECO:0007669"/>
    <property type="project" value="UniProtKB-KW"/>
</dbReference>
<keyword evidence="2" id="KW-0902">Two-component regulatory system</keyword>
<dbReference type="OrthoDB" id="60033at2759"/>
<dbReference type="PANTHER" id="PTHR45339:SF1">
    <property type="entry name" value="HYBRID SIGNAL TRANSDUCTION HISTIDINE KINASE J"/>
    <property type="match status" value="1"/>
</dbReference>
<keyword evidence="1" id="KW-0597">Phosphoprotein</keyword>
<organism evidence="6 7">
    <name type="scientific">Parascedosporium putredinis</name>
    <dbReference type="NCBI Taxonomy" id="1442378"/>
    <lineage>
        <taxon>Eukaryota</taxon>
        <taxon>Fungi</taxon>
        <taxon>Dikarya</taxon>
        <taxon>Ascomycota</taxon>
        <taxon>Pezizomycotina</taxon>
        <taxon>Sordariomycetes</taxon>
        <taxon>Hypocreomycetidae</taxon>
        <taxon>Microascales</taxon>
        <taxon>Microascaceae</taxon>
        <taxon>Parascedosporium</taxon>
    </lineage>
</organism>
<dbReference type="InterPro" id="IPR011006">
    <property type="entry name" value="CheY-like_superfamily"/>
</dbReference>
<evidence type="ECO:0000313" key="6">
    <source>
        <dbReference type="EMBL" id="CAI4218210.1"/>
    </source>
</evidence>
<feature type="compositionally biased region" description="Low complexity" evidence="4">
    <location>
        <begin position="96"/>
        <end position="115"/>
    </location>
</feature>
<evidence type="ECO:0000313" key="7">
    <source>
        <dbReference type="Proteomes" id="UP000838763"/>
    </source>
</evidence>
<reference evidence="6" key="1">
    <citation type="submission" date="2022-11" db="EMBL/GenBank/DDBJ databases">
        <authorList>
            <person name="Scott C."/>
            <person name="Bruce N."/>
        </authorList>
    </citation>
    <scope>NUCLEOTIDE SEQUENCE</scope>
</reference>
<evidence type="ECO:0000256" key="4">
    <source>
        <dbReference type="SAM" id="MobiDB-lite"/>
    </source>
</evidence>
<dbReference type="PROSITE" id="PS50110">
    <property type="entry name" value="RESPONSE_REGULATORY"/>
    <property type="match status" value="1"/>
</dbReference>
<proteinExistence type="predicted"/>
<dbReference type="Proteomes" id="UP000838763">
    <property type="component" value="Unassembled WGS sequence"/>
</dbReference>
<evidence type="ECO:0000259" key="5">
    <source>
        <dbReference type="PROSITE" id="PS50110"/>
    </source>
</evidence>
<feature type="compositionally biased region" description="Low complexity" evidence="4">
    <location>
        <begin position="75"/>
        <end position="85"/>
    </location>
</feature>
<dbReference type="PANTHER" id="PTHR45339">
    <property type="entry name" value="HYBRID SIGNAL TRANSDUCTION HISTIDINE KINASE J"/>
    <property type="match status" value="1"/>
</dbReference>
<sequence>MTASAIHGDREKCIAAGMNDYLAKPVRSDVLRKKLEAYVGLAVGDGECRTPTQDSESGSGYREEAVNGHSRRPSHNGSSSGNSPRVSIANVGGGSRTSSVGRASLSGRRSSDLGSTTDLGASAKRQPRKLVKNRGSSDLSLPGLSQPPTPSQAASPLIGGQDPAARLTRRA</sequence>
<dbReference type="Gene3D" id="3.40.50.2300">
    <property type="match status" value="1"/>
</dbReference>
<name>A0A9P1HAG2_9PEZI</name>
<evidence type="ECO:0000256" key="3">
    <source>
        <dbReference type="PROSITE-ProRule" id="PRU00169"/>
    </source>
</evidence>
<dbReference type="AlphaFoldDB" id="A0A9P1HAG2"/>
<comment type="caution">
    <text evidence="6">The sequence shown here is derived from an EMBL/GenBank/DDBJ whole genome shotgun (WGS) entry which is preliminary data.</text>
</comment>
<keyword evidence="7" id="KW-1185">Reference proteome</keyword>
<evidence type="ECO:0000256" key="1">
    <source>
        <dbReference type="ARBA" id="ARBA00022553"/>
    </source>
</evidence>